<gene>
    <name evidence="3" type="ORF">ElP_09710</name>
</gene>
<evidence type="ECO:0000313" key="4">
    <source>
        <dbReference type="Proteomes" id="UP000317835"/>
    </source>
</evidence>
<dbReference type="InterPro" id="IPR046366">
    <property type="entry name" value="MPAB"/>
</dbReference>
<sequence length="301" mass="34695">MPRSAVLDEIRRLDPVADCQRIVHLSTTHDFSFDTTRSLEFALFRTYCVPSISGLLDRTGEFRARPQKRYDDTDIIVSTLLEHGYEGDRGRDAIRTMNGMHRRFDIDNRDFLYVLSTFVFEPIRWNARFGWRPMIEVERLALFHFWGEVGRRMGIRDIPGAYDAFDRLNLDFEREHFRFASSNATIGRATLDLFLGWYPRPLRPLVRPAMYALMDEPILEAFGFPRPSRATRSMVQAGLAMRARLLRLMPPRRRPYLRTEHHRPRSYPRGYRMADLGPPPGPDGVEAGSAGPPGPSGRGPA</sequence>
<feature type="domain" description="ER-bound oxygenase mpaB/mpaB'/Rubber oxygenase catalytic" evidence="2">
    <location>
        <begin position="56"/>
        <end position="241"/>
    </location>
</feature>
<dbReference type="Pfam" id="PF09995">
    <property type="entry name" value="MPAB_Lcp_cat"/>
    <property type="match status" value="1"/>
</dbReference>
<protein>
    <recommendedName>
        <fullName evidence="2">ER-bound oxygenase mpaB/mpaB'/Rubber oxygenase catalytic domain-containing protein</fullName>
    </recommendedName>
</protein>
<evidence type="ECO:0000259" key="2">
    <source>
        <dbReference type="Pfam" id="PF09995"/>
    </source>
</evidence>
<feature type="region of interest" description="Disordered" evidence="1">
    <location>
        <begin position="253"/>
        <end position="301"/>
    </location>
</feature>
<name>A0A518GX17_9BACT</name>
<dbReference type="Proteomes" id="UP000317835">
    <property type="component" value="Chromosome"/>
</dbReference>
<evidence type="ECO:0000313" key="3">
    <source>
        <dbReference type="EMBL" id="QDV33129.1"/>
    </source>
</evidence>
<dbReference type="GO" id="GO:0016491">
    <property type="term" value="F:oxidoreductase activity"/>
    <property type="evidence" value="ECO:0007669"/>
    <property type="project" value="InterPro"/>
</dbReference>
<dbReference type="PANTHER" id="PTHR36124:SF1">
    <property type="entry name" value="ER-BOUND OXYGENASE MPAB_MPAB'_RUBBER OXYGENASE CATALYTIC DOMAIN-CONTAINING PROTEIN"/>
    <property type="match status" value="1"/>
</dbReference>
<proteinExistence type="predicted"/>
<dbReference type="KEGG" id="tpla:ElP_09710"/>
<dbReference type="PANTHER" id="PTHR36124">
    <property type="match status" value="1"/>
</dbReference>
<reference evidence="3 4" key="1">
    <citation type="submission" date="2019-02" db="EMBL/GenBank/DDBJ databases">
        <title>Deep-cultivation of Planctomycetes and their phenomic and genomic characterization uncovers novel biology.</title>
        <authorList>
            <person name="Wiegand S."/>
            <person name="Jogler M."/>
            <person name="Boedeker C."/>
            <person name="Pinto D."/>
            <person name="Vollmers J."/>
            <person name="Rivas-Marin E."/>
            <person name="Kohn T."/>
            <person name="Peeters S.H."/>
            <person name="Heuer A."/>
            <person name="Rast P."/>
            <person name="Oberbeckmann S."/>
            <person name="Bunk B."/>
            <person name="Jeske O."/>
            <person name="Meyerdierks A."/>
            <person name="Storesund J.E."/>
            <person name="Kallscheuer N."/>
            <person name="Luecker S."/>
            <person name="Lage O.M."/>
            <person name="Pohl T."/>
            <person name="Merkel B.J."/>
            <person name="Hornburger P."/>
            <person name="Mueller R.-W."/>
            <person name="Bruemmer F."/>
            <person name="Labrenz M."/>
            <person name="Spormann A.M."/>
            <person name="Op den Camp H."/>
            <person name="Overmann J."/>
            <person name="Amann R."/>
            <person name="Jetten M.S.M."/>
            <person name="Mascher T."/>
            <person name="Medema M.H."/>
            <person name="Devos D.P."/>
            <person name="Kaster A.-K."/>
            <person name="Ovreas L."/>
            <person name="Rohde M."/>
            <person name="Galperin M.Y."/>
            <person name="Jogler C."/>
        </authorList>
    </citation>
    <scope>NUCLEOTIDE SEQUENCE [LARGE SCALE GENOMIC DNA]</scope>
    <source>
        <strain evidence="3 4">ElP</strain>
    </source>
</reference>
<dbReference type="OrthoDB" id="9812943at2"/>
<dbReference type="RefSeq" id="WP_145267541.1">
    <property type="nucleotide sequence ID" value="NZ_CP036426.1"/>
</dbReference>
<feature type="compositionally biased region" description="Basic residues" evidence="1">
    <location>
        <begin position="253"/>
        <end position="266"/>
    </location>
</feature>
<dbReference type="InterPro" id="IPR018713">
    <property type="entry name" value="MPAB/Lcp_cat_dom"/>
</dbReference>
<keyword evidence="4" id="KW-1185">Reference proteome</keyword>
<dbReference type="EMBL" id="CP036426">
    <property type="protein sequence ID" value="QDV33129.1"/>
    <property type="molecule type" value="Genomic_DNA"/>
</dbReference>
<accession>A0A518GX17</accession>
<dbReference type="AlphaFoldDB" id="A0A518GX17"/>
<organism evidence="3 4">
    <name type="scientific">Tautonia plasticadhaerens</name>
    <dbReference type="NCBI Taxonomy" id="2527974"/>
    <lineage>
        <taxon>Bacteria</taxon>
        <taxon>Pseudomonadati</taxon>
        <taxon>Planctomycetota</taxon>
        <taxon>Planctomycetia</taxon>
        <taxon>Isosphaerales</taxon>
        <taxon>Isosphaeraceae</taxon>
        <taxon>Tautonia</taxon>
    </lineage>
</organism>
<evidence type="ECO:0000256" key="1">
    <source>
        <dbReference type="SAM" id="MobiDB-lite"/>
    </source>
</evidence>